<dbReference type="InterPro" id="IPR051058">
    <property type="entry name" value="GDSL_Est/Lipase"/>
</dbReference>
<protein>
    <submittedName>
        <fullName evidence="3">Uncharacterized protein</fullName>
    </submittedName>
</protein>
<dbReference type="PANTHER" id="PTHR45648">
    <property type="entry name" value="GDSL LIPASE/ACYLHYDROLASE FAMILY PROTEIN (AFU_ORTHOLOGUE AFUA_4G14700)"/>
    <property type="match status" value="1"/>
</dbReference>
<proteinExistence type="inferred from homology"/>
<dbReference type="PANTHER" id="PTHR45648:SF22">
    <property type="entry name" value="GDSL LIPASE_ACYLHYDROLASE FAMILY PROTEIN (AFU_ORTHOLOGUE AFUA_4G14700)"/>
    <property type="match status" value="1"/>
</dbReference>
<evidence type="ECO:0000256" key="2">
    <source>
        <dbReference type="ARBA" id="ARBA00022801"/>
    </source>
</evidence>
<dbReference type="InterPro" id="IPR036514">
    <property type="entry name" value="SGNH_hydro_sf"/>
</dbReference>
<reference evidence="3 4" key="1">
    <citation type="journal article" date="2023" name="Commun. Biol.">
        <title>Reorganization of the ancestral sex-determining regions during the evolution of trioecy in Pleodorina starrii.</title>
        <authorList>
            <person name="Takahashi K."/>
            <person name="Suzuki S."/>
            <person name="Kawai-Toyooka H."/>
            <person name="Yamamoto K."/>
            <person name="Hamaji T."/>
            <person name="Ootsuki R."/>
            <person name="Yamaguchi H."/>
            <person name="Kawachi M."/>
            <person name="Higashiyama T."/>
            <person name="Nozaki H."/>
        </authorList>
    </citation>
    <scope>NUCLEOTIDE SEQUENCE [LARGE SCALE GENOMIC DNA]</scope>
    <source>
        <strain evidence="3 4">NIES-4479</strain>
    </source>
</reference>
<dbReference type="OrthoDB" id="542268at2759"/>
<dbReference type="EMBL" id="BRXU01000013">
    <property type="protein sequence ID" value="GLC55587.1"/>
    <property type="molecule type" value="Genomic_DNA"/>
</dbReference>
<evidence type="ECO:0000313" key="3">
    <source>
        <dbReference type="EMBL" id="GLC55587.1"/>
    </source>
</evidence>
<dbReference type="GO" id="GO:0016788">
    <property type="term" value="F:hydrolase activity, acting on ester bonds"/>
    <property type="evidence" value="ECO:0007669"/>
    <property type="project" value="InterPro"/>
</dbReference>
<dbReference type="Gene3D" id="3.40.50.1110">
    <property type="entry name" value="SGNH hydrolase"/>
    <property type="match status" value="1"/>
</dbReference>
<sequence>MESLNSCCFRFCNGFNWADALRISVAKTVPLQFANYAYGGATACANPTYEKLYPFVKNLTSQVAAFAEDIQKNKIRLANTSTLALQYIGSEDVMFFFRSAAEANATVTPEALAALVSRVVTCRVQGTAALAAIPGVTSIGILPISPLHLAPAVPEVMKPQLLAVQALFANATAAAMADLNAQLAAAGSTVKVYVLGPSSWIANVVNRIYPSFAFLDEPCFWYPGSMLNLTAAAGMRSCKAPQNFLFYDQLHPTTRFHDWFATKTLLPRLQTLGLLP</sequence>
<dbReference type="InterPro" id="IPR001087">
    <property type="entry name" value="GDSL"/>
</dbReference>
<gene>
    <name evidence="3" type="primary">PLEST002005</name>
    <name evidence="3" type="ORF">PLESTB_001003900</name>
</gene>
<organism evidence="3 4">
    <name type="scientific">Pleodorina starrii</name>
    <dbReference type="NCBI Taxonomy" id="330485"/>
    <lineage>
        <taxon>Eukaryota</taxon>
        <taxon>Viridiplantae</taxon>
        <taxon>Chlorophyta</taxon>
        <taxon>core chlorophytes</taxon>
        <taxon>Chlorophyceae</taxon>
        <taxon>CS clade</taxon>
        <taxon>Chlamydomonadales</taxon>
        <taxon>Volvocaceae</taxon>
        <taxon>Pleodorina</taxon>
    </lineage>
</organism>
<accession>A0A9W6F3Z2</accession>
<name>A0A9W6F3Z2_9CHLO</name>
<dbReference type="AlphaFoldDB" id="A0A9W6F3Z2"/>
<comment type="similarity">
    <text evidence="1">Belongs to the 'GDSL' lipolytic enzyme family.</text>
</comment>
<evidence type="ECO:0000313" key="4">
    <source>
        <dbReference type="Proteomes" id="UP001165080"/>
    </source>
</evidence>
<dbReference type="Pfam" id="PF00657">
    <property type="entry name" value="Lipase_GDSL"/>
    <property type="match status" value="1"/>
</dbReference>
<evidence type="ECO:0000256" key="1">
    <source>
        <dbReference type="ARBA" id="ARBA00008668"/>
    </source>
</evidence>
<keyword evidence="2" id="KW-0378">Hydrolase</keyword>
<keyword evidence="4" id="KW-1185">Reference proteome</keyword>
<comment type="caution">
    <text evidence="3">The sequence shown here is derived from an EMBL/GenBank/DDBJ whole genome shotgun (WGS) entry which is preliminary data.</text>
</comment>
<dbReference type="Proteomes" id="UP001165080">
    <property type="component" value="Unassembled WGS sequence"/>
</dbReference>